<feature type="transmembrane region" description="Helical" evidence="1">
    <location>
        <begin position="19"/>
        <end position="36"/>
    </location>
</feature>
<feature type="transmembrane region" description="Helical" evidence="1">
    <location>
        <begin position="162"/>
        <end position="181"/>
    </location>
</feature>
<reference evidence="2 3" key="1">
    <citation type="submission" date="2011-10" db="EMBL/GenBank/DDBJ databases">
        <title>The Genome Sequence of Lachnospiraceae bacterium ACC2.</title>
        <authorList>
            <consortium name="The Broad Institute Genome Sequencing Platform"/>
            <person name="Earl A."/>
            <person name="Ward D."/>
            <person name="Feldgarden M."/>
            <person name="Gevers D."/>
            <person name="Sizova M."/>
            <person name="Hazen A."/>
            <person name="Epstein S."/>
            <person name="Young S.K."/>
            <person name="Zeng Q."/>
            <person name="Gargeya S."/>
            <person name="Fitzgerald M."/>
            <person name="Haas B."/>
            <person name="Abouelleil A."/>
            <person name="Alvarado L."/>
            <person name="Arachchi H.M."/>
            <person name="Berlin A."/>
            <person name="Brown A."/>
            <person name="Chapman S.B."/>
            <person name="Chen Z."/>
            <person name="Dunbar C."/>
            <person name="Freedman E."/>
            <person name="Gearin G."/>
            <person name="Goldberg J."/>
            <person name="Griggs A."/>
            <person name="Gujja S."/>
            <person name="Heiman D."/>
            <person name="Howarth C."/>
            <person name="Larson L."/>
            <person name="Lui A."/>
            <person name="MacDonald P.J.P."/>
            <person name="Montmayeur A."/>
            <person name="Murphy C."/>
            <person name="Neiman D."/>
            <person name="Pearson M."/>
            <person name="Priest M."/>
            <person name="Roberts A."/>
            <person name="Saif S."/>
            <person name="Shea T."/>
            <person name="Shenoy N."/>
            <person name="Sisk P."/>
            <person name="Stolte C."/>
            <person name="Sykes S."/>
            <person name="Wortman J."/>
            <person name="Nusbaum C."/>
            <person name="Birren B."/>
        </authorList>
    </citation>
    <scope>NUCLEOTIDE SEQUENCE [LARGE SCALE GENOMIC DNA]</scope>
    <source>
        <strain evidence="2 3">ACC2</strain>
    </source>
</reference>
<organism evidence="2 3">
    <name type="scientific">Stomatobaculum longum</name>
    <dbReference type="NCBI Taxonomy" id="796942"/>
    <lineage>
        <taxon>Bacteria</taxon>
        <taxon>Bacillati</taxon>
        <taxon>Bacillota</taxon>
        <taxon>Clostridia</taxon>
        <taxon>Lachnospirales</taxon>
        <taxon>Lachnospiraceae</taxon>
        <taxon>Stomatobaculum</taxon>
    </lineage>
</organism>
<feature type="transmembrane region" description="Helical" evidence="1">
    <location>
        <begin position="193"/>
        <end position="222"/>
    </location>
</feature>
<keyword evidence="1" id="KW-0472">Membrane</keyword>
<dbReference type="GeneID" id="86940153"/>
<comment type="caution">
    <text evidence="2">The sequence shown here is derived from an EMBL/GenBank/DDBJ whole genome shotgun (WGS) entry which is preliminary data.</text>
</comment>
<feature type="transmembrane region" description="Helical" evidence="1">
    <location>
        <begin position="80"/>
        <end position="98"/>
    </location>
</feature>
<sequence>MIVYLLCYLAAVLFARTQYYLLSGTALLFAALVLFWREKRRNGGRVNLLALLSLFFVGGEGISCLKLSRLQGPWELQTFAAFFLAYGAFRLAFLFSGGREQDSRRVREGRLTEIRAGRLFVAVAGLTALSAAAFLAEVRILGFVPFLVRHMPHAYSYFHVSGLHYLTVSCVLVPSLALLYVNVVHHRSTVTNLGLLAAVAVSLLIPVLCVSRFQLLLAVLMAAFTWLNFRREPIPAPLAGLGLVCLLGVYGILSMARGHSVSYLNGIFEMKRNFPIFVSQPYIYIANNYDNVNCLIRELPSHSFGLKMLFPFFALTGLKFLRPELVNFPIYVTKTELTTVTLIYDAWYDFGILGVVLFMALLGFIAARFEKKLRSVHSPVFCMLYAQLAIYLMLSFFTTWFSNPATWVYFGETAFVLWFVGGKQQWK</sequence>
<feature type="transmembrane region" description="Helical" evidence="1">
    <location>
        <begin position="404"/>
        <end position="421"/>
    </location>
</feature>
<feature type="transmembrane region" description="Helical" evidence="1">
    <location>
        <begin position="346"/>
        <end position="367"/>
    </location>
</feature>
<dbReference type="AlphaFoldDB" id="A0AA36Y6S1"/>
<feature type="transmembrane region" description="Helical" evidence="1">
    <location>
        <begin position="234"/>
        <end position="253"/>
    </location>
</feature>
<keyword evidence="1" id="KW-0812">Transmembrane</keyword>
<evidence type="ECO:0000256" key="1">
    <source>
        <dbReference type="SAM" id="Phobius"/>
    </source>
</evidence>
<evidence type="ECO:0000313" key="3">
    <source>
        <dbReference type="Proteomes" id="UP000018466"/>
    </source>
</evidence>
<keyword evidence="1" id="KW-1133">Transmembrane helix</keyword>
<protein>
    <recommendedName>
        <fullName evidence="4">Oligosaccharide repeat unit polymerase</fullName>
    </recommendedName>
</protein>
<dbReference type="RefSeq" id="WP_009532195.1">
    <property type="nucleotide sequence ID" value="NZ_JH590861.1"/>
</dbReference>
<feature type="transmembrane region" description="Helical" evidence="1">
    <location>
        <begin position="119"/>
        <end position="142"/>
    </location>
</feature>
<accession>A0AA36Y6S1</accession>
<keyword evidence="3" id="KW-1185">Reference proteome</keyword>
<evidence type="ECO:0000313" key="2">
    <source>
        <dbReference type="EMBL" id="EHO18177.1"/>
    </source>
</evidence>
<feature type="transmembrane region" description="Helical" evidence="1">
    <location>
        <begin position="379"/>
        <end position="398"/>
    </location>
</feature>
<name>A0AA36Y6S1_9FIRM</name>
<proteinExistence type="predicted"/>
<dbReference type="EMBL" id="AGEL01000003">
    <property type="protein sequence ID" value="EHO18177.1"/>
    <property type="molecule type" value="Genomic_DNA"/>
</dbReference>
<evidence type="ECO:0008006" key="4">
    <source>
        <dbReference type="Google" id="ProtNLM"/>
    </source>
</evidence>
<dbReference type="NCBIfam" id="TIGR04370">
    <property type="entry name" value="glyco_rpt_poly"/>
    <property type="match status" value="1"/>
</dbReference>
<gene>
    <name evidence="2" type="ORF">HMPREF9623_00361</name>
</gene>
<dbReference type="Proteomes" id="UP000018466">
    <property type="component" value="Unassembled WGS sequence"/>
</dbReference>
<feature type="transmembrane region" description="Helical" evidence="1">
    <location>
        <begin position="48"/>
        <end position="68"/>
    </location>
</feature>